<sequence>MAAVSIIIYQPSGLSSNTSNLARRPGLIWRDAPRVMCEGLWAAVGAREQTRLCPAPPPEVVSDRLVGLGPARLWTESSRCSARRMATWLRRD</sequence>
<proteinExistence type="predicted"/>
<dbReference type="EMBL" id="VIIS01002056">
    <property type="protein sequence ID" value="KAF0289186.1"/>
    <property type="molecule type" value="Genomic_DNA"/>
</dbReference>
<accession>A0A6A4V3H6</accession>
<keyword evidence="2" id="KW-1185">Reference proteome</keyword>
<dbReference type="AlphaFoldDB" id="A0A6A4V3H6"/>
<evidence type="ECO:0000313" key="1">
    <source>
        <dbReference type="EMBL" id="KAF0289186.1"/>
    </source>
</evidence>
<comment type="caution">
    <text evidence="1">The sequence shown here is derived from an EMBL/GenBank/DDBJ whole genome shotgun (WGS) entry which is preliminary data.</text>
</comment>
<gene>
    <name evidence="1" type="ORF">FJT64_012498</name>
</gene>
<protein>
    <submittedName>
        <fullName evidence="1">Uncharacterized protein</fullName>
    </submittedName>
</protein>
<name>A0A6A4V3H6_AMPAM</name>
<reference evidence="1 2" key="1">
    <citation type="submission" date="2019-07" db="EMBL/GenBank/DDBJ databases">
        <title>Draft genome assembly of a fouling barnacle, Amphibalanus amphitrite (Darwin, 1854): The first reference genome for Thecostraca.</title>
        <authorList>
            <person name="Kim W."/>
        </authorList>
    </citation>
    <scope>NUCLEOTIDE SEQUENCE [LARGE SCALE GENOMIC DNA]</scope>
    <source>
        <strain evidence="1">SNU_AA5</strain>
        <tissue evidence="1">Soma without cirri and trophi</tissue>
    </source>
</reference>
<evidence type="ECO:0000313" key="2">
    <source>
        <dbReference type="Proteomes" id="UP000440578"/>
    </source>
</evidence>
<dbReference type="Proteomes" id="UP000440578">
    <property type="component" value="Unassembled WGS sequence"/>
</dbReference>
<organism evidence="1 2">
    <name type="scientific">Amphibalanus amphitrite</name>
    <name type="common">Striped barnacle</name>
    <name type="synonym">Balanus amphitrite</name>
    <dbReference type="NCBI Taxonomy" id="1232801"/>
    <lineage>
        <taxon>Eukaryota</taxon>
        <taxon>Metazoa</taxon>
        <taxon>Ecdysozoa</taxon>
        <taxon>Arthropoda</taxon>
        <taxon>Crustacea</taxon>
        <taxon>Multicrustacea</taxon>
        <taxon>Cirripedia</taxon>
        <taxon>Thoracica</taxon>
        <taxon>Thoracicalcarea</taxon>
        <taxon>Balanomorpha</taxon>
        <taxon>Balanoidea</taxon>
        <taxon>Balanidae</taxon>
        <taxon>Amphibalaninae</taxon>
        <taxon>Amphibalanus</taxon>
    </lineage>
</organism>